<evidence type="ECO:0000313" key="3">
    <source>
        <dbReference type="Proteomes" id="UP000565745"/>
    </source>
</evidence>
<comment type="caution">
    <text evidence="2">The sequence shown here is derived from an EMBL/GenBank/DDBJ whole genome shotgun (WGS) entry which is preliminary data.</text>
</comment>
<proteinExistence type="predicted"/>
<dbReference type="AlphaFoldDB" id="A0A7W6MB73"/>
<sequence length="133" mass="13628">MFWMPLLAGVGVGGGRVALMAIGGVMNQRGTWATTMVAIASFHVVFAIQTGNTLEIVVHTGLAAGFAALAIIGALTSSWILAAALLGHGIFDVFAGSVVANPAPGWWGPFCLGIDVVLALALAAILWRGRTLD</sequence>
<protein>
    <recommendedName>
        <fullName evidence="4">CPBP family intramembrane metalloprotease</fullName>
    </recommendedName>
</protein>
<reference evidence="2 3" key="1">
    <citation type="submission" date="2020-08" db="EMBL/GenBank/DDBJ databases">
        <title>Genomic Encyclopedia of Type Strains, Phase IV (KMG-IV): sequencing the most valuable type-strain genomes for metagenomic binning, comparative biology and taxonomic classification.</title>
        <authorList>
            <person name="Goeker M."/>
        </authorList>
    </citation>
    <scope>NUCLEOTIDE SEQUENCE [LARGE SCALE GENOMIC DNA]</scope>
    <source>
        <strain evidence="2 3">DSM 101015</strain>
    </source>
</reference>
<feature type="transmembrane region" description="Helical" evidence="1">
    <location>
        <begin position="106"/>
        <end position="127"/>
    </location>
</feature>
<keyword evidence="1" id="KW-1133">Transmembrane helix</keyword>
<keyword evidence="3" id="KW-1185">Reference proteome</keyword>
<evidence type="ECO:0000256" key="1">
    <source>
        <dbReference type="SAM" id="Phobius"/>
    </source>
</evidence>
<name>A0A7W6MB73_9RHOB</name>
<feature type="transmembrane region" description="Helical" evidence="1">
    <location>
        <begin position="60"/>
        <end position="86"/>
    </location>
</feature>
<keyword evidence="1" id="KW-0472">Membrane</keyword>
<gene>
    <name evidence="2" type="ORF">GGR93_003668</name>
</gene>
<dbReference type="Proteomes" id="UP000565745">
    <property type="component" value="Unassembled WGS sequence"/>
</dbReference>
<accession>A0A7W6MB73</accession>
<keyword evidence="1" id="KW-0812">Transmembrane</keyword>
<dbReference type="EMBL" id="JACIFU010000006">
    <property type="protein sequence ID" value="MBB4175860.1"/>
    <property type="molecule type" value="Genomic_DNA"/>
</dbReference>
<feature type="transmembrane region" description="Helical" evidence="1">
    <location>
        <begin position="30"/>
        <end position="48"/>
    </location>
</feature>
<evidence type="ECO:0008006" key="4">
    <source>
        <dbReference type="Google" id="ProtNLM"/>
    </source>
</evidence>
<evidence type="ECO:0000313" key="2">
    <source>
        <dbReference type="EMBL" id="MBB4175860.1"/>
    </source>
</evidence>
<organism evidence="2 3">
    <name type="scientific">Sulfitobacter noctilucicola</name>
    <dbReference type="NCBI Taxonomy" id="1342301"/>
    <lineage>
        <taxon>Bacteria</taxon>
        <taxon>Pseudomonadati</taxon>
        <taxon>Pseudomonadota</taxon>
        <taxon>Alphaproteobacteria</taxon>
        <taxon>Rhodobacterales</taxon>
        <taxon>Roseobacteraceae</taxon>
        <taxon>Sulfitobacter</taxon>
    </lineage>
</organism>